<protein>
    <recommendedName>
        <fullName evidence="3">Expansin-like EG45 domain-containing protein</fullName>
    </recommendedName>
</protein>
<reference evidence="4 5" key="1">
    <citation type="submission" date="2019-07" db="EMBL/GenBank/DDBJ databases">
        <title>New species of Amycolatopsis and Streptomyces.</title>
        <authorList>
            <person name="Duangmal K."/>
            <person name="Teo W.F.A."/>
            <person name="Lipun K."/>
        </authorList>
    </citation>
    <scope>NUCLEOTIDE SEQUENCE [LARGE SCALE GENOMIC DNA]</scope>
    <source>
        <strain evidence="4 5">NBRC 109810</strain>
    </source>
</reference>
<evidence type="ECO:0000259" key="3">
    <source>
        <dbReference type="PROSITE" id="PS50842"/>
    </source>
</evidence>
<feature type="region of interest" description="Disordered" evidence="2">
    <location>
        <begin position="40"/>
        <end position="80"/>
    </location>
</feature>
<dbReference type="Gene3D" id="2.40.40.10">
    <property type="entry name" value="RlpA-like domain"/>
    <property type="match status" value="1"/>
</dbReference>
<feature type="domain" description="Expansin-like EG45" evidence="3">
    <location>
        <begin position="138"/>
        <end position="228"/>
    </location>
</feature>
<dbReference type="InterPro" id="IPR051477">
    <property type="entry name" value="Expansin_CellWall"/>
</dbReference>
<dbReference type="InterPro" id="IPR007112">
    <property type="entry name" value="Expansin/allergen_DPBB_dom"/>
</dbReference>
<dbReference type="InterPro" id="IPR009009">
    <property type="entry name" value="RlpA-like_DPBB"/>
</dbReference>
<comment type="caution">
    <text evidence="4">The sequence shown here is derived from an EMBL/GenBank/DDBJ whole genome shotgun (WGS) entry which is preliminary data.</text>
</comment>
<dbReference type="Pfam" id="PF03330">
    <property type="entry name" value="DPBB_1"/>
    <property type="match status" value="1"/>
</dbReference>
<gene>
    <name evidence="4" type="ORF">FNH09_10195</name>
</gene>
<accession>A0A5N8VC65</accession>
<proteinExistence type="predicted"/>
<dbReference type="RefSeq" id="WP_152886427.1">
    <property type="nucleotide sequence ID" value="NZ_VJZD01000029.1"/>
</dbReference>
<name>A0A5N8VC65_9ACTN</name>
<organism evidence="4 5">
    <name type="scientific">Streptomyces adustus</name>
    <dbReference type="NCBI Taxonomy" id="1609272"/>
    <lineage>
        <taxon>Bacteria</taxon>
        <taxon>Bacillati</taxon>
        <taxon>Actinomycetota</taxon>
        <taxon>Actinomycetes</taxon>
        <taxon>Kitasatosporales</taxon>
        <taxon>Streptomycetaceae</taxon>
        <taxon>Streptomyces</taxon>
    </lineage>
</organism>
<sequence length="319" mass="32705">MSMRATRRAARSRRRRIGLTGGAVLALVAVGVLVHLVTASPPGPGTDTGRAAATPAADARTAVPAPAPTPPATASVAASARTSPSATAAATTAAAAAARPSATGTGRPVSATAALAGRIRPQTRYRGVATSYDAGDGDGACLYGPADDLMVAAMNTTDYESAQACGAYVLVRTSGGASVTVRIVNECPSPCTPGQLDLSTQAFAKLADLSAGRIPITWELVSPRTVGTLSVRYKTGSSRYWCAIQVIGHRNPVARLETRTAGGWRRLPRADYNYFLAEDGGGCGGAIRITDIYGEQLTVDGIALRPDAVQATRVQFAAH</sequence>
<dbReference type="InterPro" id="IPR036908">
    <property type="entry name" value="RlpA-like_sf"/>
</dbReference>
<dbReference type="AlphaFoldDB" id="A0A5N8VC65"/>
<dbReference type="CDD" id="cd22272">
    <property type="entry name" value="DPBB_EXLX1-like"/>
    <property type="match status" value="1"/>
</dbReference>
<evidence type="ECO:0000313" key="5">
    <source>
        <dbReference type="Proteomes" id="UP000325849"/>
    </source>
</evidence>
<dbReference type="InterPro" id="IPR049818">
    <property type="entry name" value="Expansin_EXLX1-like"/>
</dbReference>
<dbReference type="InterPro" id="IPR036749">
    <property type="entry name" value="Expansin_CBD_sf"/>
</dbReference>
<dbReference type="EMBL" id="VJZD01000029">
    <property type="protein sequence ID" value="MPY31638.1"/>
    <property type="molecule type" value="Genomic_DNA"/>
</dbReference>
<evidence type="ECO:0000256" key="1">
    <source>
        <dbReference type="ARBA" id="ARBA00022729"/>
    </source>
</evidence>
<dbReference type="NCBIfam" id="NF041144">
    <property type="entry name" value="expansin_EXLX1"/>
    <property type="match status" value="1"/>
</dbReference>
<dbReference type="PROSITE" id="PS50842">
    <property type="entry name" value="EXPANSIN_EG45"/>
    <property type="match status" value="1"/>
</dbReference>
<evidence type="ECO:0000313" key="4">
    <source>
        <dbReference type="EMBL" id="MPY31638.1"/>
    </source>
</evidence>
<dbReference type="PANTHER" id="PTHR31836:SF21">
    <property type="entry name" value="EXPANSIN-LIKE PROTEIN 7"/>
    <property type="match status" value="1"/>
</dbReference>
<keyword evidence="1" id="KW-0732">Signal</keyword>
<dbReference type="OrthoDB" id="5499927at2"/>
<dbReference type="Gene3D" id="2.60.40.760">
    <property type="entry name" value="Expansin, cellulose-binding-like domain"/>
    <property type="match status" value="1"/>
</dbReference>
<dbReference type="PANTHER" id="PTHR31836">
    <property type="match status" value="1"/>
</dbReference>
<dbReference type="Proteomes" id="UP000325849">
    <property type="component" value="Unassembled WGS sequence"/>
</dbReference>
<dbReference type="SUPFAM" id="SSF50685">
    <property type="entry name" value="Barwin-like endoglucanases"/>
    <property type="match status" value="1"/>
</dbReference>
<keyword evidence="5" id="KW-1185">Reference proteome</keyword>
<feature type="compositionally biased region" description="Low complexity" evidence="2">
    <location>
        <begin position="40"/>
        <end position="64"/>
    </location>
</feature>
<evidence type="ECO:0000256" key="2">
    <source>
        <dbReference type="SAM" id="MobiDB-lite"/>
    </source>
</evidence>